<feature type="compositionally biased region" description="Basic residues" evidence="1">
    <location>
        <begin position="14"/>
        <end position="38"/>
    </location>
</feature>
<gene>
    <name evidence="2" type="ORF">B5F15_16370</name>
</gene>
<feature type="non-terminal residue" evidence="2">
    <location>
        <position position="1"/>
    </location>
</feature>
<sequence>VQFDPRDRSAYKSANKKLKKQKKKSKKQLKRERKKKKQAQYEAMHFKSQSQSLLDDVAPSPSAARPTGPHGLPVNIFGFEYLEDKHHD</sequence>
<feature type="region of interest" description="Disordered" evidence="1">
    <location>
        <begin position="1"/>
        <end position="71"/>
    </location>
</feature>
<reference evidence="3" key="1">
    <citation type="submission" date="2017-04" db="EMBL/GenBank/DDBJ databases">
        <title>Function of individual gut microbiota members based on whole genome sequencing of pure cultures obtained from chicken caecum.</title>
        <authorList>
            <person name="Medvecky M."/>
            <person name="Cejkova D."/>
            <person name="Polansky O."/>
            <person name="Karasova D."/>
            <person name="Kubasova T."/>
            <person name="Cizek A."/>
            <person name="Rychlik I."/>
        </authorList>
    </citation>
    <scope>NUCLEOTIDE SEQUENCE [LARGE SCALE GENOMIC DNA]</scope>
    <source>
        <strain evidence="3">An179</strain>
    </source>
</reference>
<dbReference type="EMBL" id="NFKL01000048">
    <property type="protein sequence ID" value="OUP53566.1"/>
    <property type="molecule type" value="Genomic_DNA"/>
</dbReference>
<dbReference type="AlphaFoldDB" id="A0A1Y4LA13"/>
<dbReference type="Proteomes" id="UP000195326">
    <property type="component" value="Unassembled WGS sequence"/>
</dbReference>
<evidence type="ECO:0000256" key="1">
    <source>
        <dbReference type="SAM" id="MobiDB-lite"/>
    </source>
</evidence>
<name>A0A1Y4LA13_9FIRM</name>
<proteinExistence type="predicted"/>
<organism evidence="2 3">
    <name type="scientific">Butyricicoccus pullicaecorum</name>
    <dbReference type="NCBI Taxonomy" id="501571"/>
    <lineage>
        <taxon>Bacteria</taxon>
        <taxon>Bacillati</taxon>
        <taxon>Bacillota</taxon>
        <taxon>Clostridia</taxon>
        <taxon>Eubacteriales</taxon>
        <taxon>Butyricicoccaceae</taxon>
        <taxon>Butyricicoccus</taxon>
    </lineage>
</organism>
<evidence type="ECO:0000313" key="3">
    <source>
        <dbReference type="Proteomes" id="UP000195326"/>
    </source>
</evidence>
<protein>
    <submittedName>
        <fullName evidence="2">Uncharacterized protein</fullName>
    </submittedName>
</protein>
<dbReference type="RefSeq" id="WP_204244635.1">
    <property type="nucleotide sequence ID" value="NZ_NFKL01000048.1"/>
</dbReference>
<comment type="caution">
    <text evidence="2">The sequence shown here is derived from an EMBL/GenBank/DDBJ whole genome shotgun (WGS) entry which is preliminary data.</text>
</comment>
<feature type="compositionally biased region" description="Basic and acidic residues" evidence="1">
    <location>
        <begin position="1"/>
        <end position="10"/>
    </location>
</feature>
<evidence type="ECO:0000313" key="2">
    <source>
        <dbReference type="EMBL" id="OUP53566.1"/>
    </source>
</evidence>
<accession>A0A1Y4LA13</accession>